<organism evidence="1 2">
    <name type="scientific">Candidatus Corynebacterium avicola</name>
    <dbReference type="NCBI Taxonomy" id="2838527"/>
    <lineage>
        <taxon>Bacteria</taxon>
        <taxon>Bacillati</taxon>
        <taxon>Actinomycetota</taxon>
        <taxon>Actinomycetes</taxon>
        <taxon>Mycobacteriales</taxon>
        <taxon>Corynebacteriaceae</taxon>
        <taxon>Corynebacterium</taxon>
    </lineage>
</organism>
<dbReference type="SUPFAM" id="SSF52317">
    <property type="entry name" value="Class I glutamine amidotransferase-like"/>
    <property type="match status" value="1"/>
</dbReference>
<reference evidence="1" key="2">
    <citation type="submission" date="2021-04" db="EMBL/GenBank/DDBJ databases">
        <authorList>
            <person name="Gilroy R."/>
        </authorList>
    </citation>
    <scope>NUCLEOTIDE SEQUENCE</scope>
    <source>
        <strain evidence="1">CHK32-1732</strain>
    </source>
</reference>
<comment type="caution">
    <text evidence="1">The sequence shown here is derived from an EMBL/GenBank/DDBJ whole genome shotgun (WGS) entry which is preliminary data.</text>
</comment>
<dbReference type="GO" id="GO:0005829">
    <property type="term" value="C:cytosol"/>
    <property type="evidence" value="ECO:0007669"/>
    <property type="project" value="TreeGrafter"/>
</dbReference>
<reference evidence="1" key="1">
    <citation type="journal article" date="2021" name="PeerJ">
        <title>Extensive microbial diversity within the chicken gut microbiome revealed by metagenomics and culture.</title>
        <authorList>
            <person name="Gilroy R."/>
            <person name="Ravi A."/>
            <person name="Getino M."/>
            <person name="Pursley I."/>
            <person name="Horton D.L."/>
            <person name="Alikhan N.F."/>
            <person name="Baker D."/>
            <person name="Gharbi K."/>
            <person name="Hall N."/>
            <person name="Watson M."/>
            <person name="Adriaenssens E.M."/>
            <person name="Foster-Nyarko E."/>
            <person name="Jarju S."/>
            <person name="Secka A."/>
            <person name="Antonio M."/>
            <person name="Oren A."/>
            <person name="Chaudhuri R.R."/>
            <person name="La Ragione R."/>
            <person name="Hildebrand F."/>
            <person name="Pallen M.J."/>
        </authorList>
    </citation>
    <scope>NUCLEOTIDE SEQUENCE</scope>
    <source>
        <strain evidence="1">CHK32-1732</strain>
    </source>
</reference>
<dbReference type="GO" id="GO:0006598">
    <property type="term" value="P:polyamine catabolic process"/>
    <property type="evidence" value="ECO:0007669"/>
    <property type="project" value="TreeGrafter"/>
</dbReference>
<dbReference type="InterPro" id="IPR044668">
    <property type="entry name" value="PuuD-like"/>
</dbReference>
<dbReference type="EMBL" id="DXGC01000085">
    <property type="protein sequence ID" value="HIW92031.1"/>
    <property type="molecule type" value="Genomic_DNA"/>
</dbReference>
<dbReference type="Proteomes" id="UP000824190">
    <property type="component" value="Unassembled WGS sequence"/>
</dbReference>
<dbReference type="InterPro" id="IPR011697">
    <property type="entry name" value="Peptidase_C26"/>
</dbReference>
<protein>
    <submittedName>
        <fullName evidence="1">Gamma-glutamyl-gamma-aminobutyrate hydrolase family protein</fullName>
    </submittedName>
</protein>
<gene>
    <name evidence="1" type="ORF">H9870_10260</name>
</gene>
<dbReference type="PANTHER" id="PTHR43235:SF1">
    <property type="entry name" value="GLUTAMINE AMIDOTRANSFERASE PB2B2.05-RELATED"/>
    <property type="match status" value="1"/>
</dbReference>
<accession>A0A9D1RPA9</accession>
<sequence>MTFRVAVHHPTDHRPHDPAFQALITELNEQVRITVEALGWTPVFIAGDATDTTDPADPADLIVIVGGEDVDPSFYDGPTSYPGAGHRVPSADAAHIEVVRTAVANRTPLLGICRGLQIINVALGGTLVQDMDGHRHHGDDPFVGTRVDGPWGDDPVLCTHHQAIDRLAGGLQVVARAEDGVVEAVVHHDAPVTGVQWHPEHPEVASTQLTALLLRLEAQYRAVVPTQPVAG</sequence>
<dbReference type="PANTHER" id="PTHR43235">
    <property type="entry name" value="GLUTAMINE AMIDOTRANSFERASE PB2B2.05-RELATED"/>
    <property type="match status" value="1"/>
</dbReference>
<dbReference type="Pfam" id="PF07722">
    <property type="entry name" value="Peptidase_C26"/>
    <property type="match status" value="1"/>
</dbReference>
<evidence type="ECO:0000313" key="1">
    <source>
        <dbReference type="EMBL" id="HIW92031.1"/>
    </source>
</evidence>
<evidence type="ECO:0000313" key="2">
    <source>
        <dbReference type="Proteomes" id="UP000824190"/>
    </source>
</evidence>
<keyword evidence="1" id="KW-0378">Hydrolase</keyword>
<dbReference type="InterPro" id="IPR029062">
    <property type="entry name" value="Class_I_gatase-like"/>
</dbReference>
<dbReference type="PROSITE" id="PS51273">
    <property type="entry name" value="GATASE_TYPE_1"/>
    <property type="match status" value="1"/>
</dbReference>
<dbReference type="Gene3D" id="3.40.50.880">
    <property type="match status" value="1"/>
</dbReference>
<dbReference type="GO" id="GO:0033969">
    <property type="term" value="F:gamma-glutamyl-gamma-aminobutyrate hydrolase activity"/>
    <property type="evidence" value="ECO:0007669"/>
    <property type="project" value="TreeGrafter"/>
</dbReference>
<dbReference type="AlphaFoldDB" id="A0A9D1RPA9"/>
<name>A0A9D1RPA9_9CORY</name>
<proteinExistence type="predicted"/>